<comment type="caution">
    <text evidence="12">The sequence shown here is derived from an EMBL/GenBank/DDBJ whole genome shotgun (WGS) entry which is preliminary data.</text>
</comment>
<evidence type="ECO:0000313" key="12">
    <source>
        <dbReference type="EMBL" id="RRR70611.1"/>
    </source>
</evidence>
<proteinExistence type="inferred from homology"/>
<dbReference type="InterPro" id="IPR003754">
    <property type="entry name" value="4pyrrol_synth_uPrphyn_synth"/>
</dbReference>
<dbReference type="UniPathway" id="UPA00251">
    <property type="reaction ID" value="UER00320"/>
</dbReference>
<name>A0A426TXP2_9CHLR</name>
<sequence>MVPPDPPHGGVGEHGSPSDIHSGVWAERCSAPHAPGRAMSETRPLAGMRVLITRAAERAEGMAARLRDLGAEPLVHPTIAYAPPEDTEALRVALERLEAGFYEWLMLTSITAVEAVANGLSGRKLGGRVSLKIGAVGPATAVATQALLGLEVAGMPERFTGEELAAALGDPVGRRVLLPNAEMARPALQERLQAAGAMVDRVIAYRTVPAPGGTELAATLGDGTGWAIMLSSPSTAQFLLAQLGPANRRALQHALLACIGPTTANACRELGLTPSVVAEAYSEEGLLRALVEYVEGVAGGT</sequence>
<dbReference type="PANTHER" id="PTHR38042">
    <property type="entry name" value="UROPORPHYRINOGEN-III SYNTHASE, CHLOROPLASTIC"/>
    <property type="match status" value="1"/>
</dbReference>
<evidence type="ECO:0000256" key="8">
    <source>
        <dbReference type="ARBA" id="ARBA00048617"/>
    </source>
</evidence>
<evidence type="ECO:0000256" key="5">
    <source>
        <dbReference type="ARBA" id="ARBA00023244"/>
    </source>
</evidence>
<dbReference type="GO" id="GO:0006782">
    <property type="term" value="P:protoporphyrinogen IX biosynthetic process"/>
    <property type="evidence" value="ECO:0007669"/>
    <property type="project" value="UniProtKB-UniRule"/>
</dbReference>
<evidence type="ECO:0000256" key="4">
    <source>
        <dbReference type="ARBA" id="ARBA00023239"/>
    </source>
</evidence>
<dbReference type="GO" id="GO:0004852">
    <property type="term" value="F:uroporphyrinogen-III synthase activity"/>
    <property type="evidence" value="ECO:0007669"/>
    <property type="project" value="UniProtKB-UniRule"/>
</dbReference>
<evidence type="ECO:0000256" key="1">
    <source>
        <dbReference type="ARBA" id="ARBA00004772"/>
    </source>
</evidence>
<dbReference type="EMBL" id="RSAS01000508">
    <property type="protein sequence ID" value="RRR70611.1"/>
    <property type="molecule type" value="Genomic_DNA"/>
</dbReference>
<dbReference type="Pfam" id="PF02602">
    <property type="entry name" value="HEM4"/>
    <property type="match status" value="1"/>
</dbReference>
<comment type="function">
    <text evidence="6 9">Catalyzes cyclization of the linear tetrapyrrole, hydroxymethylbilane, to the macrocyclic uroporphyrinogen III.</text>
</comment>
<dbReference type="GO" id="GO:0006780">
    <property type="term" value="P:uroporphyrinogen III biosynthetic process"/>
    <property type="evidence" value="ECO:0007669"/>
    <property type="project" value="UniProtKB-UniRule"/>
</dbReference>
<feature type="domain" description="Tetrapyrrole biosynthesis uroporphyrinogen III synthase" evidence="11">
    <location>
        <begin position="62"/>
        <end position="287"/>
    </location>
</feature>
<evidence type="ECO:0000256" key="10">
    <source>
        <dbReference type="SAM" id="MobiDB-lite"/>
    </source>
</evidence>
<dbReference type="EC" id="4.2.1.75" evidence="3 9"/>
<evidence type="ECO:0000256" key="3">
    <source>
        <dbReference type="ARBA" id="ARBA00013109"/>
    </source>
</evidence>
<dbReference type="CDD" id="cd06578">
    <property type="entry name" value="HemD"/>
    <property type="match status" value="1"/>
</dbReference>
<evidence type="ECO:0000313" key="13">
    <source>
        <dbReference type="Proteomes" id="UP000280307"/>
    </source>
</evidence>
<feature type="region of interest" description="Disordered" evidence="10">
    <location>
        <begin position="1"/>
        <end position="22"/>
    </location>
</feature>
<keyword evidence="5 9" id="KW-0627">Porphyrin biosynthesis</keyword>
<protein>
    <recommendedName>
        <fullName evidence="7 9">Uroporphyrinogen-III synthase</fullName>
        <ecNumber evidence="3 9">4.2.1.75</ecNumber>
    </recommendedName>
</protein>
<dbReference type="PANTHER" id="PTHR38042:SF1">
    <property type="entry name" value="UROPORPHYRINOGEN-III SYNTHASE, CHLOROPLASTIC"/>
    <property type="match status" value="1"/>
</dbReference>
<organism evidence="12 13">
    <name type="scientific">Candidatus Viridilinea halotolerans</name>
    <dbReference type="NCBI Taxonomy" id="2491704"/>
    <lineage>
        <taxon>Bacteria</taxon>
        <taxon>Bacillati</taxon>
        <taxon>Chloroflexota</taxon>
        <taxon>Chloroflexia</taxon>
        <taxon>Chloroflexales</taxon>
        <taxon>Chloroflexineae</taxon>
        <taxon>Oscillochloridaceae</taxon>
        <taxon>Candidatus Viridilinea</taxon>
    </lineage>
</organism>
<comment type="catalytic activity">
    <reaction evidence="8 9">
        <text>hydroxymethylbilane = uroporphyrinogen III + H2O</text>
        <dbReference type="Rhea" id="RHEA:18965"/>
        <dbReference type="ChEBI" id="CHEBI:15377"/>
        <dbReference type="ChEBI" id="CHEBI:57308"/>
        <dbReference type="ChEBI" id="CHEBI:57845"/>
        <dbReference type="EC" id="4.2.1.75"/>
    </reaction>
</comment>
<keyword evidence="4 9" id="KW-0456">Lyase</keyword>
<evidence type="ECO:0000256" key="9">
    <source>
        <dbReference type="RuleBase" id="RU366031"/>
    </source>
</evidence>
<dbReference type="InterPro" id="IPR036108">
    <property type="entry name" value="4pyrrol_syn_uPrphyn_synt_sf"/>
</dbReference>
<dbReference type="InterPro" id="IPR039793">
    <property type="entry name" value="UROS/Hem4"/>
</dbReference>
<dbReference type="AlphaFoldDB" id="A0A426TXP2"/>
<evidence type="ECO:0000256" key="6">
    <source>
        <dbReference type="ARBA" id="ARBA00037589"/>
    </source>
</evidence>
<comment type="pathway">
    <text evidence="1 9">Porphyrin-containing compound metabolism; protoporphyrin-IX biosynthesis; coproporphyrinogen-III from 5-aminolevulinate: step 3/4.</text>
</comment>
<reference evidence="12 13" key="1">
    <citation type="submission" date="2018-12" db="EMBL/GenBank/DDBJ databases">
        <title>Genome Sequence of Candidatus Viridilinea halotolerans isolated from saline sulfide-rich spring.</title>
        <authorList>
            <person name="Grouzdev D.S."/>
            <person name="Burganskaya E.I."/>
            <person name="Krutkina M.S."/>
            <person name="Sukhacheva M.V."/>
            <person name="Gorlenko V.M."/>
        </authorList>
    </citation>
    <scope>NUCLEOTIDE SEQUENCE [LARGE SCALE GENOMIC DNA]</scope>
    <source>
        <strain evidence="12">Chok-6</strain>
    </source>
</reference>
<accession>A0A426TXP2</accession>
<evidence type="ECO:0000256" key="7">
    <source>
        <dbReference type="ARBA" id="ARBA00040167"/>
    </source>
</evidence>
<dbReference type="Proteomes" id="UP000280307">
    <property type="component" value="Unassembled WGS sequence"/>
</dbReference>
<evidence type="ECO:0000259" key="11">
    <source>
        <dbReference type="Pfam" id="PF02602"/>
    </source>
</evidence>
<evidence type="ECO:0000256" key="2">
    <source>
        <dbReference type="ARBA" id="ARBA00008133"/>
    </source>
</evidence>
<comment type="similarity">
    <text evidence="2 9">Belongs to the uroporphyrinogen-III synthase family.</text>
</comment>
<dbReference type="Gene3D" id="3.40.50.10090">
    <property type="match status" value="2"/>
</dbReference>
<dbReference type="SUPFAM" id="SSF69618">
    <property type="entry name" value="HemD-like"/>
    <property type="match status" value="1"/>
</dbReference>
<gene>
    <name evidence="12" type="ORF">EI684_13150</name>
</gene>